<protein>
    <submittedName>
        <fullName evidence="6">DNA-binding transcriptional MerR regulator</fullName>
    </submittedName>
</protein>
<dbReference type="InterPro" id="IPR047057">
    <property type="entry name" value="MerR_fam"/>
</dbReference>
<dbReference type="GO" id="GO:0003677">
    <property type="term" value="F:DNA binding"/>
    <property type="evidence" value="ECO:0007669"/>
    <property type="project" value="UniProtKB-KW"/>
</dbReference>
<evidence type="ECO:0000256" key="3">
    <source>
        <dbReference type="ARBA" id="ARBA00023125"/>
    </source>
</evidence>
<evidence type="ECO:0000256" key="1">
    <source>
        <dbReference type="ARBA" id="ARBA00022491"/>
    </source>
</evidence>
<keyword evidence="7" id="KW-1185">Reference proteome</keyword>
<organism evidence="6 7">
    <name type="scientific">Aminobacter ciceronei</name>
    <dbReference type="NCBI Taxonomy" id="150723"/>
    <lineage>
        <taxon>Bacteria</taxon>
        <taxon>Pseudomonadati</taxon>
        <taxon>Pseudomonadota</taxon>
        <taxon>Alphaproteobacteria</taxon>
        <taxon>Hyphomicrobiales</taxon>
        <taxon>Phyllobacteriaceae</taxon>
        <taxon>Aminobacter</taxon>
    </lineage>
</organism>
<feature type="domain" description="HTH merR-type" evidence="5">
    <location>
        <begin position="6"/>
        <end position="74"/>
    </location>
</feature>
<dbReference type="PANTHER" id="PTHR30204:SF69">
    <property type="entry name" value="MERR-FAMILY TRANSCRIPTIONAL REGULATOR"/>
    <property type="match status" value="1"/>
</dbReference>
<dbReference type="InterPro" id="IPR009061">
    <property type="entry name" value="DNA-bd_dom_put_sf"/>
</dbReference>
<evidence type="ECO:0000313" key="6">
    <source>
        <dbReference type="EMBL" id="MBA9021362.1"/>
    </source>
</evidence>
<proteinExistence type="predicted"/>
<keyword evidence="1" id="KW-0678">Repressor</keyword>
<dbReference type="PROSITE" id="PS50937">
    <property type="entry name" value="HTH_MERR_2"/>
    <property type="match status" value="1"/>
</dbReference>
<evidence type="ECO:0000313" key="7">
    <source>
        <dbReference type="Proteomes" id="UP000587524"/>
    </source>
</evidence>
<dbReference type="Proteomes" id="UP000587524">
    <property type="component" value="Unassembled WGS sequence"/>
</dbReference>
<evidence type="ECO:0000256" key="4">
    <source>
        <dbReference type="ARBA" id="ARBA00023163"/>
    </source>
</evidence>
<dbReference type="Gene3D" id="1.10.1660.10">
    <property type="match status" value="1"/>
</dbReference>
<dbReference type="InterPro" id="IPR000551">
    <property type="entry name" value="MerR-type_HTH_dom"/>
</dbReference>
<dbReference type="SUPFAM" id="SSF46955">
    <property type="entry name" value="Putative DNA-binding domain"/>
    <property type="match status" value="1"/>
</dbReference>
<sequence length="155" mass="17222">MENNRSIKIGRLAALSGLSERTLRHYEKLGIIAPHRTEGGTRLYHPDNVVVAMTAQKMRDLNIPVERIQAIATTRKNFQTGDKASAAMVDLLETMVDELGEQMSKVMDLQNDIIQTLRLVRRCKGCKNAPSPEGCPQCPMGTTPDRPPLAAVIWQ</sequence>
<accession>A0ABR6C8L7</accession>
<keyword evidence="3 6" id="KW-0238">DNA-binding</keyword>
<evidence type="ECO:0000259" key="5">
    <source>
        <dbReference type="PROSITE" id="PS50937"/>
    </source>
</evidence>
<comment type="caution">
    <text evidence="6">The sequence shown here is derived from an EMBL/GenBank/DDBJ whole genome shotgun (WGS) entry which is preliminary data.</text>
</comment>
<evidence type="ECO:0000256" key="2">
    <source>
        <dbReference type="ARBA" id="ARBA00023015"/>
    </source>
</evidence>
<keyword evidence="4" id="KW-0804">Transcription</keyword>
<dbReference type="SMART" id="SM00422">
    <property type="entry name" value="HTH_MERR"/>
    <property type="match status" value="1"/>
</dbReference>
<dbReference type="Pfam" id="PF00376">
    <property type="entry name" value="MerR"/>
    <property type="match status" value="1"/>
</dbReference>
<keyword evidence="2" id="KW-0805">Transcription regulation</keyword>
<dbReference type="RefSeq" id="WP_182574625.1">
    <property type="nucleotide sequence ID" value="NZ_JACJHY010000015.1"/>
</dbReference>
<dbReference type="CDD" id="cd00592">
    <property type="entry name" value="HTH_MerR-like"/>
    <property type="match status" value="1"/>
</dbReference>
<dbReference type="PROSITE" id="PS00552">
    <property type="entry name" value="HTH_MERR_1"/>
    <property type="match status" value="1"/>
</dbReference>
<name>A0ABR6C8L7_9HYPH</name>
<dbReference type="PANTHER" id="PTHR30204">
    <property type="entry name" value="REDOX-CYCLING DRUG-SENSING TRANSCRIPTIONAL ACTIVATOR SOXR"/>
    <property type="match status" value="1"/>
</dbReference>
<gene>
    <name evidence="6" type="ORF">HNQ97_003368</name>
</gene>
<dbReference type="EMBL" id="JACJHZ010000015">
    <property type="protein sequence ID" value="MBA9021362.1"/>
    <property type="molecule type" value="Genomic_DNA"/>
</dbReference>
<reference evidence="6 7" key="1">
    <citation type="submission" date="2020-08" db="EMBL/GenBank/DDBJ databases">
        <title>Genomic Encyclopedia of Type Strains, Phase IV (KMG-IV): sequencing the most valuable type-strain genomes for metagenomic binning, comparative biology and taxonomic classification.</title>
        <authorList>
            <person name="Goeker M."/>
        </authorList>
    </citation>
    <scope>NUCLEOTIDE SEQUENCE [LARGE SCALE GENOMIC DNA]</scope>
    <source>
        <strain evidence="6 7">DSM 17455</strain>
    </source>
</reference>